<proteinExistence type="predicted"/>
<dbReference type="RefSeq" id="WP_149853403.1">
    <property type="nucleotide sequence ID" value="NZ_VUOB01000063.1"/>
</dbReference>
<accession>A0A5B2WSV3</accession>
<gene>
    <name evidence="1" type="ORF">F0L68_30970</name>
</gene>
<dbReference type="Proteomes" id="UP000323454">
    <property type="component" value="Unassembled WGS sequence"/>
</dbReference>
<name>A0A5B2WSV3_9PSEU</name>
<evidence type="ECO:0000313" key="1">
    <source>
        <dbReference type="EMBL" id="KAA2254038.1"/>
    </source>
</evidence>
<dbReference type="OrthoDB" id="3660677at2"/>
<reference evidence="1 2" key="2">
    <citation type="submission" date="2019-09" db="EMBL/GenBank/DDBJ databases">
        <authorList>
            <person name="Jin C."/>
        </authorList>
    </citation>
    <scope>NUCLEOTIDE SEQUENCE [LARGE SCALE GENOMIC DNA]</scope>
    <source>
        <strain evidence="1 2">AN110305</strain>
    </source>
</reference>
<dbReference type="EMBL" id="VUOB01000063">
    <property type="protein sequence ID" value="KAA2254038.1"/>
    <property type="molecule type" value="Genomic_DNA"/>
</dbReference>
<sequence length="350" mass="38511">MARTSLTEQLVDLRGRYTGENPSQATPAIRPVVADLGDVRRNALVDALRADSGHRPVLPPELRRALFPEATSVAQQELELGLLRAVSSSASHLQLGSGDGRERPTQLLRSVELERAPFHTLTLHPHEVALGPLLLELLPRVVFDELNGVPGLRHRQFDRCVELYLVDTEPAARVVLAGVGRRAWHAATTFADLWLRERHTPARWIGLDQPGELTSLERSRIAAEGRVPGPAALGSAVFRRSLLLGRAGWLTAWAQGAKLIVEWPAGPSLVEVADLLAHPVFGLPEAFEQLDAGPDSISFVELDGVGELFLRTVQAPTQSFSDSLNQFRWRPEYTAWRAWEDLMFGGRAGD</sequence>
<protein>
    <submittedName>
        <fullName evidence="1">Uncharacterized protein</fullName>
    </submittedName>
</protein>
<organism evidence="1 2">
    <name type="scientific">Solihabitans fulvus</name>
    <dbReference type="NCBI Taxonomy" id="1892852"/>
    <lineage>
        <taxon>Bacteria</taxon>
        <taxon>Bacillati</taxon>
        <taxon>Actinomycetota</taxon>
        <taxon>Actinomycetes</taxon>
        <taxon>Pseudonocardiales</taxon>
        <taxon>Pseudonocardiaceae</taxon>
        <taxon>Solihabitans</taxon>
    </lineage>
</organism>
<dbReference type="AlphaFoldDB" id="A0A5B2WSV3"/>
<comment type="caution">
    <text evidence="1">The sequence shown here is derived from an EMBL/GenBank/DDBJ whole genome shotgun (WGS) entry which is preliminary data.</text>
</comment>
<evidence type="ECO:0000313" key="2">
    <source>
        <dbReference type="Proteomes" id="UP000323454"/>
    </source>
</evidence>
<keyword evidence="2" id="KW-1185">Reference proteome</keyword>
<reference evidence="1 2" key="1">
    <citation type="submission" date="2019-09" db="EMBL/GenBank/DDBJ databases">
        <title>Goodfellowia gen. nov., a new genus of the Pseudonocardineae related to Actinoalloteichus, containing Goodfellowia coeruleoviolacea gen. nov., comb. nov. gen. nov., comb. nov.</title>
        <authorList>
            <person name="Labeda D."/>
        </authorList>
    </citation>
    <scope>NUCLEOTIDE SEQUENCE [LARGE SCALE GENOMIC DNA]</scope>
    <source>
        <strain evidence="1 2">AN110305</strain>
    </source>
</reference>